<name>A0A8J5QLX3_9HYME</name>
<evidence type="ECO:0000313" key="4">
    <source>
        <dbReference type="Proteomes" id="UP000729913"/>
    </source>
</evidence>
<organism evidence="3 4">
    <name type="scientific">Cotesia typhae</name>
    <dbReference type="NCBI Taxonomy" id="2053667"/>
    <lineage>
        <taxon>Eukaryota</taxon>
        <taxon>Metazoa</taxon>
        <taxon>Ecdysozoa</taxon>
        <taxon>Arthropoda</taxon>
        <taxon>Hexapoda</taxon>
        <taxon>Insecta</taxon>
        <taxon>Pterygota</taxon>
        <taxon>Neoptera</taxon>
        <taxon>Endopterygota</taxon>
        <taxon>Hymenoptera</taxon>
        <taxon>Apocrita</taxon>
        <taxon>Ichneumonoidea</taxon>
        <taxon>Braconidae</taxon>
        <taxon>Microgastrinae</taxon>
        <taxon>Cotesia</taxon>
    </lineage>
</organism>
<comment type="caution">
    <text evidence="3">The sequence shown here is derived from an EMBL/GenBank/DDBJ whole genome shotgun (WGS) entry which is preliminary data.</text>
</comment>
<dbReference type="Pfam" id="PF00071">
    <property type="entry name" value="Ras"/>
    <property type="match status" value="1"/>
</dbReference>
<evidence type="ECO:0000256" key="2">
    <source>
        <dbReference type="ARBA" id="ARBA00022741"/>
    </source>
</evidence>
<reference evidence="3" key="2">
    <citation type="submission" date="2021-04" db="EMBL/GenBank/DDBJ databases">
        <title>Genome-wide patterns of bracovirus chromosomal integration into multiple host tissues during parasitism.</title>
        <authorList>
            <person name="Chebbi M.A.C."/>
        </authorList>
    </citation>
    <scope>NUCLEOTIDE SEQUENCE</scope>
    <source>
        <tissue evidence="3">Whole body</tissue>
    </source>
</reference>
<keyword evidence="4" id="KW-1185">Reference proteome</keyword>
<dbReference type="Proteomes" id="UP000729913">
    <property type="component" value="Unassembled WGS sequence"/>
</dbReference>
<dbReference type="PANTHER" id="PTHR47978">
    <property type="match status" value="1"/>
</dbReference>
<protein>
    <recommendedName>
        <fullName evidence="5">Ras-related protein Rab-28</fullName>
    </recommendedName>
</protein>
<evidence type="ECO:0000256" key="1">
    <source>
        <dbReference type="ARBA" id="ARBA00006270"/>
    </source>
</evidence>
<dbReference type="SMART" id="SM00175">
    <property type="entry name" value="RAB"/>
    <property type="match status" value="1"/>
</dbReference>
<dbReference type="PROSITE" id="PS51421">
    <property type="entry name" value="RAS"/>
    <property type="match status" value="1"/>
</dbReference>
<comment type="similarity">
    <text evidence="1">Belongs to the small GTPase superfamily. Rab family.</text>
</comment>
<gene>
    <name evidence="3" type="ORF">G9C98_003680</name>
</gene>
<dbReference type="GO" id="GO:0005525">
    <property type="term" value="F:GTP binding"/>
    <property type="evidence" value="ECO:0007669"/>
    <property type="project" value="InterPro"/>
</dbReference>
<dbReference type="GO" id="GO:0003924">
    <property type="term" value="F:GTPase activity"/>
    <property type="evidence" value="ECO:0007669"/>
    <property type="project" value="InterPro"/>
</dbReference>
<dbReference type="InterPro" id="IPR001806">
    <property type="entry name" value="Small_GTPase"/>
</dbReference>
<proteinExistence type="inferred from homology"/>
<reference evidence="3" key="1">
    <citation type="submission" date="2020-03" db="EMBL/GenBank/DDBJ databases">
        <authorList>
            <person name="Chebbi M.A."/>
            <person name="Drezen J.M."/>
        </authorList>
    </citation>
    <scope>NUCLEOTIDE SEQUENCE</scope>
    <source>
        <tissue evidence="3">Whole body</tissue>
    </source>
</reference>
<dbReference type="AlphaFoldDB" id="A0A8J5QLX3"/>
<sequence length="190" mass="21454">MKNLSLGPYKNVNIFVWDVGGLSLRGAMLDKYVYCAEIILLVYDVTNSSSFEILDEWIAVINEINDKQEENKPLMVIIGNKCDMDHQRTVKRDKSHRYAADKGFIYYDMSARTGEAVALTIVNLAAKVLGVQLTRVDQDFHKSIITAEIGDTVDMPMIQKIVKRHPTKKSILNNNYPTLPLSKSTVCSLQ</sequence>
<dbReference type="SMART" id="SM00173">
    <property type="entry name" value="RAS"/>
    <property type="match status" value="1"/>
</dbReference>
<accession>A0A8J5QLX3</accession>
<dbReference type="OrthoDB" id="10254700at2759"/>
<dbReference type="PROSITE" id="PS51419">
    <property type="entry name" value="RAB"/>
    <property type="match status" value="1"/>
</dbReference>
<evidence type="ECO:0000313" key="3">
    <source>
        <dbReference type="EMBL" id="KAG8036358.1"/>
    </source>
</evidence>
<evidence type="ECO:0008006" key="5">
    <source>
        <dbReference type="Google" id="ProtNLM"/>
    </source>
</evidence>
<keyword evidence="2" id="KW-0547">Nucleotide-binding</keyword>
<dbReference type="EMBL" id="JAAOIC020000048">
    <property type="protein sequence ID" value="KAG8036358.1"/>
    <property type="molecule type" value="Genomic_DNA"/>
</dbReference>